<evidence type="ECO:0000313" key="2">
    <source>
        <dbReference type="Proteomes" id="UP000284163"/>
    </source>
</evidence>
<gene>
    <name evidence="1" type="ORF">DXA22_03760</name>
</gene>
<reference evidence="1 2" key="1">
    <citation type="submission" date="2018-08" db="EMBL/GenBank/DDBJ databases">
        <title>A genome reference for cultivated species of the human gut microbiota.</title>
        <authorList>
            <person name="Zou Y."/>
            <person name="Xue W."/>
            <person name="Luo G."/>
        </authorList>
    </citation>
    <scope>NUCLEOTIDE SEQUENCE [LARGE SCALE GENOMIC DNA]</scope>
    <source>
        <strain evidence="1 2">CF01-1</strain>
    </source>
</reference>
<dbReference type="AlphaFoldDB" id="A0A413KDL1"/>
<protein>
    <submittedName>
        <fullName evidence="1">Uncharacterized protein</fullName>
    </submittedName>
</protein>
<name>A0A413KDL1_BIFPS</name>
<sequence>MILHRLLPDPGDVEIRPGRFCFLSPTPFRSMTAATRRLSMMTDTCGRHPLKTLENLNILEARSRNDGQSLGSASQKAVLLHLAYIALGDQNLAAVHGNGDIVPANRRPKVWILRLDHSGKADRS</sequence>
<organism evidence="1 2">
    <name type="scientific">Bifidobacterium pseudocatenulatum</name>
    <dbReference type="NCBI Taxonomy" id="28026"/>
    <lineage>
        <taxon>Bacteria</taxon>
        <taxon>Bacillati</taxon>
        <taxon>Actinomycetota</taxon>
        <taxon>Actinomycetes</taxon>
        <taxon>Bifidobacteriales</taxon>
        <taxon>Bifidobacteriaceae</taxon>
        <taxon>Bifidobacterium</taxon>
    </lineage>
</organism>
<evidence type="ECO:0000313" key="1">
    <source>
        <dbReference type="EMBL" id="RGY77529.1"/>
    </source>
</evidence>
<proteinExistence type="predicted"/>
<comment type="caution">
    <text evidence="1">The sequence shown here is derived from an EMBL/GenBank/DDBJ whole genome shotgun (WGS) entry which is preliminary data.</text>
</comment>
<accession>A0A413KDL1</accession>
<dbReference type="EMBL" id="QSDK01000003">
    <property type="protein sequence ID" value="RGY77529.1"/>
    <property type="molecule type" value="Genomic_DNA"/>
</dbReference>
<dbReference type="Proteomes" id="UP000284163">
    <property type="component" value="Unassembled WGS sequence"/>
</dbReference>